<reference evidence="1" key="1">
    <citation type="journal article" date="2015" name="Proc. Natl. Acad. Sci. U.S.A.">
        <title>Networks of energetic and metabolic interactions define dynamics in microbial communities.</title>
        <authorList>
            <person name="Embree M."/>
            <person name="Liu J.K."/>
            <person name="Al-Bassam M.M."/>
            <person name="Zengler K."/>
        </authorList>
    </citation>
    <scope>NUCLEOTIDE SEQUENCE</scope>
</reference>
<evidence type="ECO:0000313" key="1">
    <source>
        <dbReference type="EMBL" id="KUG24241.1"/>
    </source>
</evidence>
<sequence>MWEVLSTVGDDIRSDRQEVLGGWIVRTFKTDEYGHAVDHAFVSDPNHKWKVYKEPSKTKKPFKKGDIKNV</sequence>
<accession>A0A0W8FTW5</accession>
<protein>
    <submittedName>
        <fullName evidence="1">Uncharacterized protein</fullName>
    </submittedName>
</protein>
<comment type="caution">
    <text evidence="1">The sequence shown here is derived from an EMBL/GenBank/DDBJ whole genome shotgun (WGS) entry which is preliminary data.</text>
</comment>
<dbReference type="AlphaFoldDB" id="A0A0W8FTW5"/>
<organism evidence="1">
    <name type="scientific">hydrocarbon metagenome</name>
    <dbReference type="NCBI Taxonomy" id="938273"/>
    <lineage>
        <taxon>unclassified sequences</taxon>
        <taxon>metagenomes</taxon>
        <taxon>ecological metagenomes</taxon>
    </lineage>
</organism>
<proteinExistence type="predicted"/>
<gene>
    <name evidence="1" type="ORF">ASZ90_005961</name>
</gene>
<dbReference type="EMBL" id="LNQE01000856">
    <property type="protein sequence ID" value="KUG24241.1"/>
    <property type="molecule type" value="Genomic_DNA"/>
</dbReference>
<name>A0A0W8FTW5_9ZZZZ</name>